<dbReference type="Pfam" id="PF10273">
    <property type="entry name" value="WGG"/>
    <property type="match status" value="1"/>
</dbReference>
<feature type="compositionally biased region" description="Acidic residues" evidence="3">
    <location>
        <begin position="132"/>
        <end position="143"/>
    </location>
</feature>
<protein>
    <recommendedName>
        <fullName evidence="6">Pre-rRNA-processing protein TSR2 homolog</fullName>
    </recommendedName>
</protein>
<keyword evidence="2" id="KW-0698">rRNA processing</keyword>
<feature type="compositionally biased region" description="Basic and acidic residues" evidence="3">
    <location>
        <begin position="144"/>
        <end position="155"/>
    </location>
</feature>
<accession>A0A8S0UXQ3</accession>
<name>A0A8S0UXQ3_OLEEU</name>
<reference evidence="4 5" key="1">
    <citation type="submission" date="2019-12" db="EMBL/GenBank/DDBJ databases">
        <authorList>
            <person name="Alioto T."/>
            <person name="Alioto T."/>
            <person name="Gomez Garrido J."/>
        </authorList>
    </citation>
    <scope>NUCLEOTIDE SEQUENCE [LARGE SCALE GENOMIC DNA]</scope>
</reference>
<feature type="region of interest" description="Disordered" evidence="3">
    <location>
        <begin position="129"/>
        <end position="164"/>
    </location>
</feature>
<evidence type="ECO:0000313" key="5">
    <source>
        <dbReference type="Proteomes" id="UP000594638"/>
    </source>
</evidence>
<gene>
    <name evidence="4" type="ORF">OLEA9_A115992</name>
</gene>
<dbReference type="PANTHER" id="PTHR21250">
    <property type="entry name" value="PRE-RRNA-PROCESSING PROTEIN TSR2 HOMOLOG"/>
    <property type="match status" value="1"/>
</dbReference>
<comment type="caution">
    <text evidence="4">The sequence shown here is derived from an EMBL/GenBank/DDBJ whole genome shotgun (WGS) entry which is preliminary data.</text>
</comment>
<dbReference type="Proteomes" id="UP000594638">
    <property type="component" value="Unassembled WGS sequence"/>
</dbReference>
<evidence type="ECO:0000256" key="2">
    <source>
        <dbReference type="ARBA" id="ARBA00022552"/>
    </source>
</evidence>
<dbReference type="InterPro" id="IPR019398">
    <property type="entry name" value="Pre-rRNA_process_TSR2"/>
</dbReference>
<dbReference type="AlphaFoldDB" id="A0A8S0UXQ3"/>
<sequence length="196" mass="21942">MVGTNKNLVLTAEAAAQLHEGINLVLSRWTALRIAVNECRSHDSTQKPQQLAQILFQALIQSKEKVYTDDLDNMLYDFLMSLKTIADDGSIEEVAEKLVFMHEECAEGNFNSIKSLKETNAPSVYYVRQDRSDDEDDSDDDGHDGDISTEMRVDAPDSSLNEEDMMIDEPSPEEVAEVEAGWTVVASKRNKAGRRN</sequence>
<dbReference type="GO" id="GO:0006364">
    <property type="term" value="P:rRNA processing"/>
    <property type="evidence" value="ECO:0007669"/>
    <property type="project" value="UniProtKB-KW"/>
</dbReference>
<comment type="similarity">
    <text evidence="1">Belongs to the TSR2 family.</text>
</comment>
<dbReference type="EMBL" id="CACTIH010009106">
    <property type="protein sequence ID" value="CAA3024325.1"/>
    <property type="molecule type" value="Genomic_DNA"/>
</dbReference>
<proteinExistence type="inferred from homology"/>
<dbReference type="OrthoDB" id="263560at2759"/>
<keyword evidence="5" id="KW-1185">Reference proteome</keyword>
<organism evidence="4 5">
    <name type="scientific">Olea europaea subsp. europaea</name>
    <dbReference type="NCBI Taxonomy" id="158383"/>
    <lineage>
        <taxon>Eukaryota</taxon>
        <taxon>Viridiplantae</taxon>
        <taxon>Streptophyta</taxon>
        <taxon>Embryophyta</taxon>
        <taxon>Tracheophyta</taxon>
        <taxon>Spermatophyta</taxon>
        <taxon>Magnoliopsida</taxon>
        <taxon>eudicotyledons</taxon>
        <taxon>Gunneridae</taxon>
        <taxon>Pentapetalae</taxon>
        <taxon>asterids</taxon>
        <taxon>lamiids</taxon>
        <taxon>Lamiales</taxon>
        <taxon>Oleaceae</taxon>
        <taxon>Oleeae</taxon>
        <taxon>Olea</taxon>
    </lineage>
</organism>
<evidence type="ECO:0000313" key="4">
    <source>
        <dbReference type="EMBL" id="CAA3024325.1"/>
    </source>
</evidence>
<dbReference type="Gramene" id="OE9A115992T1">
    <property type="protein sequence ID" value="OE9A115992C1"/>
    <property type="gene ID" value="OE9A115992"/>
</dbReference>
<evidence type="ECO:0000256" key="1">
    <source>
        <dbReference type="ARBA" id="ARBA00006524"/>
    </source>
</evidence>
<evidence type="ECO:0008006" key="6">
    <source>
        <dbReference type="Google" id="ProtNLM"/>
    </source>
</evidence>
<evidence type="ECO:0000256" key="3">
    <source>
        <dbReference type="SAM" id="MobiDB-lite"/>
    </source>
</evidence>